<keyword evidence="2" id="KW-0812">Transmembrane</keyword>
<feature type="transmembrane region" description="Helical" evidence="2">
    <location>
        <begin position="47"/>
        <end position="70"/>
    </location>
</feature>
<evidence type="ECO:0000313" key="3">
    <source>
        <dbReference type="EMBL" id="KAK5988289.1"/>
    </source>
</evidence>
<evidence type="ECO:0000313" key="4">
    <source>
        <dbReference type="Proteomes" id="UP001338125"/>
    </source>
</evidence>
<keyword evidence="2" id="KW-0472">Membrane</keyword>
<dbReference type="EMBL" id="JAVFKD010000016">
    <property type="protein sequence ID" value="KAK5988289.1"/>
    <property type="molecule type" value="Genomic_DNA"/>
</dbReference>
<comment type="caution">
    <text evidence="3">The sequence shown here is derived from an EMBL/GenBank/DDBJ whole genome shotgun (WGS) entry which is preliminary data.</text>
</comment>
<sequence>MNSSYTPVHFTDVDDDEEIREKRKIPMQWQFFRFPLRPLLARRTSHFWLNLWTLFNAVFSVVLLLVAVSLMKESKGSTNRPAPVYSPVREDGADIYINTQYKPNKLFQSPPSDEVDEAWHGWLREYDHLFMFPQEKAKAVGLPETIELYNDPGYGAYGLGVYHQMHCLNRIRKTFYPERYYPNETQHEVMHHTHHCFDVLRQALLCHGDISVVYWWNQNYTHLDQHGNRKYTEEYLRMTSEERATGSFVKWDSQLQCRDMDAVNAWAKSKQDIDIFLAGSVISHQPKRQLPLSDTAFMTKFEAVSGVTYKSLSTGAVIPIGFLNVNHSLQQQFHGINYHKHSHQTTELHFNTIAMEDVPLIDPSFVSTDIHVGSLDELQPTATEGLFFLKEFLKRYDSLGPCYDEEALPLERLIDNGAFFNIDNAVIRKDQKVGMVRVRAKLGGASKITRTVTEARDHLLTNRNRCIDFESLTTTVF</sequence>
<dbReference type="Pfam" id="PF11807">
    <property type="entry name" value="UstYa"/>
    <property type="match status" value="1"/>
</dbReference>
<reference evidence="3 4" key="1">
    <citation type="submission" date="2024-01" db="EMBL/GenBank/DDBJ databases">
        <title>Complete genome of Cladobotryum mycophilum ATHUM6906.</title>
        <authorList>
            <person name="Christinaki A.C."/>
            <person name="Myridakis A.I."/>
            <person name="Kouvelis V.N."/>
        </authorList>
    </citation>
    <scope>NUCLEOTIDE SEQUENCE [LARGE SCALE GENOMIC DNA]</scope>
    <source>
        <strain evidence="3 4">ATHUM6906</strain>
    </source>
</reference>
<accession>A0ABR0S7Z7</accession>
<dbReference type="PANTHER" id="PTHR33365">
    <property type="entry name" value="YALI0B05434P"/>
    <property type="match status" value="1"/>
</dbReference>
<dbReference type="InterPro" id="IPR021765">
    <property type="entry name" value="UstYa-like"/>
</dbReference>
<proteinExistence type="inferred from homology"/>
<gene>
    <name evidence="3" type="ORF">PT974_12433</name>
</gene>
<dbReference type="PANTHER" id="PTHR33365:SF6">
    <property type="entry name" value="OXIDASE USTYA"/>
    <property type="match status" value="1"/>
</dbReference>
<organism evidence="3 4">
    <name type="scientific">Cladobotryum mycophilum</name>
    <dbReference type="NCBI Taxonomy" id="491253"/>
    <lineage>
        <taxon>Eukaryota</taxon>
        <taxon>Fungi</taxon>
        <taxon>Dikarya</taxon>
        <taxon>Ascomycota</taxon>
        <taxon>Pezizomycotina</taxon>
        <taxon>Sordariomycetes</taxon>
        <taxon>Hypocreomycetidae</taxon>
        <taxon>Hypocreales</taxon>
        <taxon>Hypocreaceae</taxon>
        <taxon>Cladobotryum</taxon>
    </lineage>
</organism>
<comment type="similarity">
    <text evidence="1">Belongs to the ustYa family.</text>
</comment>
<evidence type="ECO:0000256" key="2">
    <source>
        <dbReference type="SAM" id="Phobius"/>
    </source>
</evidence>
<keyword evidence="4" id="KW-1185">Reference proteome</keyword>
<name>A0ABR0S7Z7_9HYPO</name>
<evidence type="ECO:0000256" key="1">
    <source>
        <dbReference type="ARBA" id="ARBA00035112"/>
    </source>
</evidence>
<keyword evidence="2" id="KW-1133">Transmembrane helix</keyword>
<dbReference type="Proteomes" id="UP001338125">
    <property type="component" value="Unassembled WGS sequence"/>
</dbReference>
<protein>
    <submittedName>
        <fullName evidence="3">Uncharacterized protein</fullName>
    </submittedName>
</protein>